<keyword evidence="2" id="KW-0805">Transcription regulation</keyword>
<evidence type="ECO:0000256" key="1">
    <source>
        <dbReference type="ARBA" id="ARBA00004123"/>
    </source>
</evidence>
<dbReference type="RefSeq" id="XP_026679284.1">
    <property type="nucleotide sequence ID" value="XM_026823483.1"/>
</dbReference>
<evidence type="ECO:0000256" key="4">
    <source>
        <dbReference type="ARBA" id="ARBA00023242"/>
    </source>
</evidence>
<accession>A0A3Q0ISN8</accession>
<feature type="compositionally biased region" description="Basic residues" evidence="5">
    <location>
        <begin position="16"/>
        <end position="29"/>
    </location>
</feature>
<evidence type="ECO:0000256" key="5">
    <source>
        <dbReference type="SAM" id="MobiDB-lite"/>
    </source>
</evidence>
<dbReference type="PRINTS" id="PR00967">
    <property type="entry name" value="ONCOGENEAML1"/>
</dbReference>
<evidence type="ECO:0000256" key="2">
    <source>
        <dbReference type="ARBA" id="ARBA00023015"/>
    </source>
</evidence>
<dbReference type="GO" id="GO:0000981">
    <property type="term" value="F:DNA-binding transcription factor activity, RNA polymerase II-specific"/>
    <property type="evidence" value="ECO:0007669"/>
    <property type="project" value="TreeGrafter"/>
</dbReference>
<protein>
    <submittedName>
        <fullName evidence="8">Protein lozenge-like</fullName>
    </submittedName>
</protein>
<dbReference type="STRING" id="121845.A0A3Q0ISN8"/>
<dbReference type="InterPro" id="IPR012346">
    <property type="entry name" value="p53/RUNT-type_TF_DNA-bd_sf"/>
</dbReference>
<dbReference type="InterPro" id="IPR008967">
    <property type="entry name" value="p53-like_TF_DNA-bd_sf"/>
</dbReference>
<dbReference type="Proteomes" id="UP000079169">
    <property type="component" value="Unplaced"/>
</dbReference>
<evidence type="ECO:0000313" key="7">
    <source>
        <dbReference type="Proteomes" id="UP000079169"/>
    </source>
</evidence>
<dbReference type="PANTHER" id="PTHR11950">
    <property type="entry name" value="RUNT RELATED"/>
    <property type="match status" value="1"/>
</dbReference>
<evidence type="ECO:0000259" key="6">
    <source>
        <dbReference type="PROSITE" id="PS51062"/>
    </source>
</evidence>
<feature type="compositionally biased region" description="Polar residues" evidence="5">
    <location>
        <begin position="1"/>
        <end position="12"/>
    </location>
</feature>
<dbReference type="SUPFAM" id="SSF49417">
    <property type="entry name" value="p53-like transcription factors"/>
    <property type="match status" value="1"/>
</dbReference>
<dbReference type="InterPro" id="IPR013524">
    <property type="entry name" value="Runt_dom"/>
</dbReference>
<dbReference type="GO" id="GO:0005634">
    <property type="term" value="C:nucleus"/>
    <property type="evidence" value="ECO:0007669"/>
    <property type="project" value="UniProtKB-SubCell"/>
</dbReference>
<keyword evidence="7" id="KW-1185">Reference proteome</keyword>
<reference evidence="8" key="1">
    <citation type="submission" date="2025-08" db="UniProtKB">
        <authorList>
            <consortium name="RefSeq"/>
        </authorList>
    </citation>
    <scope>IDENTIFICATION</scope>
</reference>
<keyword evidence="3" id="KW-0804">Transcription</keyword>
<feature type="domain" description="Runt" evidence="6">
    <location>
        <begin position="51"/>
        <end position="80"/>
    </location>
</feature>
<dbReference type="GO" id="GO:0005524">
    <property type="term" value="F:ATP binding"/>
    <property type="evidence" value="ECO:0007669"/>
    <property type="project" value="InterPro"/>
</dbReference>
<feature type="compositionally biased region" description="Low complexity" evidence="5">
    <location>
        <begin position="32"/>
        <end position="41"/>
    </location>
</feature>
<dbReference type="PaxDb" id="121845-A0A3Q0ISN8"/>
<dbReference type="GeneID" id="113467359"/>
<dbReference type="PROSITE" id="PS51062">
    <property type="entry name" value="RUNT"/>
    <property type="match status" value="1"/>
</dbReference>
<sequence>MHLPNVTMSSDLSGGHLHHHHAGKKRRRHAESTANNEANNTNEELWWTERVLCEIQAEHPGELVRTGSPYFLCSALPNAS</sequence>
<dbReference type="AlphaFoldDB" id="A0A3Q0ISN8"/>
<keyword evidence="4" id="KW-0539">Nucleus</keyword>
<evidence type="ECO:0000256" key="3">
    <source>
        <dbReference type="ARBA" id="ARBA00023163"/>
    </source>
</evidence>
<dbReference type="Gene3D" id="2.60.40.720">
    <property type="match status" value="1"/>
</dbReference>
<dbReference type="InterPro" id="IPR000040">
    <property type="entry name" value="AML1_Runt"/>
</dbReference>
<name>A0A3Q0ISN8_DIACI</name>
<dbReference type="PANTHER" id="PTHR11950:SF49">
    <property type="entry name" value="PROTEIN LOZENGE"/>
    <property type="match status" value="1"/>
</dbReference>
<gene>
    <name evidence="8" type="primary">LOC113467359</name>
</gene>
<organism evidence="7 8">
    <name type="scientific">Diaphorina citri</name>
    <name type="common">Asian citrus psyllid</name>
    <dbReference type="NCBI Taxonomy" id="121845"/>
    <lineage>
        <taxon>Eukaryota</taxon>
        <taxon>Metazoa</taxon>
        <taxon>Ecdysozoa</taxon>
        <taxon>Arthropoda</taxon>
        <taxon>Hexapoda</taxon>
        <taxon>Insecta</taxon>
        <taxon>Pterygota</taxon>
        <taxon>Neoptera</taxon>
        <taxon>Paraneoptera</taxon>
        <taxon>Hemiptera</taxon>
        <taxon>Sternorrhyncha</taxon>
        <taxon>Psylloidea</taxon>
        <taxon>Psyllidae</taxon>
        <taxon>Diaphorininae</taxon>
        <taxon>Diaphorina</taxon>
    </lineage>
</organism>
<dbReference type="GO" id="GO:0000978">
    <property type="term" value="F:RNA polymerase II cis-regulatory region sequence-specific DNA binding"/>
    <property type="evidence" value="ECO:0007669"/>
    <property type="project" value="TreeGrafter"/>
</dbReference>
<feature type="region of interest" description="Disordered" evidence="5">
    <location>
        <begin position="1"/>
        <end position="41"/>
    </location>
</feature>
<evidence type="ECO:0000313" key="8">
    <source>
        <dbReference type="RefSeq" id="XP_026679284.1"/>
    </source>
</evidence>
<comment type="subcellular location">
    <subcellularLocation>
        <location evidence="1">Nucleus</location>
    </subcellularLocation>
</comment>
<proteinExistence type="predicted"/>
<dbReference type="KEGG" id="dci:113467359"/>